<dbReference type="PANTHER" id="PTHR43130">
    <property type="entry name" value="ARAC-FAMILY TRANSCRIPTIONAL REGULATOR"/>
    <property type="match status" value="1"/>
</dbReference>
<organism evidence="4 5">
    <name type="scientific">Leisingera caerulea</name>
    <name type="common">Phaeobacter caeruleus</name>
    <dbReference type="NCBI Taxonomy" id="506591"/>
    <lineage>
        <taxon>Bacteria</taxon>
        <taxon>Pseudomonadati</taxon>
        <taxon>Pseudomonadota</taxon>
        <taxon>Alphaproteobacteria</taxon>
        <taxon>Rhodobacterales</taxon>
        <taxon>Roseobacteraceae</taxon>
        <taxon>Leisingera</taxon>
    </lineage>
</organism>
<dbReference type="Gene3D" id="3.40.50.880">
    <property type="match status" value="1"/>
</dbReference>
<dbReference type="InterPro" id="IPR018060">
    <property type="entry name" value="HTH_AraC"/>
</dbReference>
<feature type="domain" description="HTH araC/xylS-type" evidence="3">
    <location>
        <begin position="209"/>
        <end position="295"/>
    </location>
</feature>
<dbReference type="CDD" id="cd03136">
    <property type="entry name" value="GATase1_AraC_ArgR_like"/>
    <property type="match status" value="1"/>
</dbReference>
<keyword evidence="2" id="KW-0804">Transcription</keyword>
<accession>A0ABY5WX54</accession>
<dbReference type="RefSeq" id="WP_260002842.1">
    <property type="nucleotide sequence ID" value="NZ_CP081078.1"/>
</dbReference>
<evidence type="ECO:0000313" key="4">
    <source>
        <dbReference type="EMBL" id="UWQ58907.1"/>
    </source>
</evidence>
<dbReference type="SMART" id="SM00342">
    <property type="entry name" value="HTH_ARAC"/>
    <property type="match status" value="1"/>
</dbReference>
<dbReference type="InterPro" id="IPR009057">
    <property type="entry name" value="Homeodomain-like_sf"/>
</dbReference>
<evidence type="ECO:0000256" key="1">
    <source>
        <dbReference type="ARBA" id="ARBA00023015"/>
    </source>
</evidence>
<dbReference type="Pfam" id="PF12833">
    <property type="entry name" value="HTH_18"/>
    <property type="match status" value="1"/>
</dbReference>
<dbReference type="EMBL" id="CP081078">
    <property type="protein sequence ID" value="UWQ58907.1"/>
    <property type="molecule type" value="Genomic_DNA"/>
</dbReference>
<keyword evidence="1" id="KW-0805">Transcription regulation</keyword>
<dbReference type="InterPro" id="IPR052158">
    <property type="entry name" value="INH-QAR"/>
</dbReference>
<dbReference type="SUPFAM" id="SSF52317">
    <property type="entry name" value="Class I glutamine amidotransferase-like"/>
    <property type="match status" value="1"/>
</dbReference>
<evidence type="ECO:0000259" key="3">
    <source>
        <dbReference type="PROSITE" id="PS01124"/>
    </source>
</evidence>
<keyword evidence="5" id="KW-1185">Reference proteome</keyword>
<evidence type="ECO:0000313" key="5">
    <source>
        <dbReference type="Proteomes" id="UP001058184"/>
    </source>
</evidence>
<gene>
    <name evidence="4" type="ORF">K3722_01880</name>
</gene>
<dbReference type="PROSITE" id="PS01124">
    <property type="entry name" value="HTH_ARAC_FAMILY_2"/>
    <property type="match status" value="1"/>
</dbReference>
<proteinExistence type="predicted"/>
<dbReference type="SUPFAM" id="SSF46689">
    <property type="entry name" value="Homeodomain-like"/>
    <property type="match status" value="1"/>
</dbReference>
<reference evidence="4" key="1">
    <citation type="submission" date="2021-08" db="EMBL/GenBank/DDBJ databases">
        <authorList>
            <person name="Nwanade C."/>
            <person name="Wang M."/>
            <person name="Masoudi A."/>
            <person name="Yu Z."/>
            <person name="Liu J."/>
        </authorList>
    </citation>
    <scope>NUCLEOTIDE SEQUENCE</scope>
    <source>
        <strain evidence="4">S141</strain>
    </source>
</reference>
<dbReference type="InterPro" id="IPR029062">
    <property type="entry name" value="Class_I_gatase-like"/>
</dbReference>
<evidence type="ECO:0000256" key="2">
    <source>
        <dbReference type="ARBA" id="ARBA00023163"/>
    </source>
</evidence>
<dbReference type="Gene3D" id="1.10.10.60">
    <property type="entry name" value="Homeodomain-like"/>
    <property type="match status" value="1"/>
</dbReference>
<name>A0ABY5WX54_LEICA</name>
<dbReference type="Proteomes" id="UP001058184">
    <property type="component" value="Chromosome"/>
</dbReference>
<protein>
    <submittedName>
        <fullName evidence="4">Helix-turn-helix domain-containing protein</fullName>
    </submittedName>
</protein>
<sequence length="354" mass="37826">MPKVSFILFPEFQMLAYVLASETLRIANKNAGRPLYTWETLSVTQAAVPASSGRLAAPDRSGWDLGDLPDLVLLCAGYDPLRHLPQGLRAYLARAVRAGATLGGIDTGTVVLAQLGYLDGHEAVLHHEAEAGFRERWPGIAVSDRIYCFGRRRLTAVGGTATGDAMLAWVSATGPDGLAAATSEDMAHGSIRPPEARQRLQPSADPVLGQMQQLMLDNLQDPLALPDIAKPLGLSLKALRLRCKRGLGMTPQEAYLQIRLQRARELLMSTAMPVTEVALATGFGSLPGFSRLFKRPDTSAARGTCAAAERPGHGLLHRLHSRPPKEPFGGSLPLAATGRAALLPHACWPHGPPG</sequence>
<dbReference type="PANTHER" id="PTHR43130:SF3">
    <property type="entry name" value="HTH-TYPE TRANSCRIPTIONAL REGULATOR RV1931C"/>
    <property type="match status" value="1"/>
</dbReference>